<comment type="similarity">
    <text evidence="1 3">Belongs to the TPP enzyme family.</text>
</comment>
<feature type="region of interest" description="Disordered" evidence="4">
    <location>
        <begin position="1"/>
        <end position="23"/>
    </location>
</feature>
<dbReference type="eggNOG" id="COG0028">
    <property type="taxonomic scope" value="Bacteria"/>
</dbReference>
<evidence type="ECO:0000256" key="2">
    <source>
        <dbReference type="ARBA" id="ARBA00023052"/>
    </source>
</evidence>
<sequence length="559" mass="58003">MLNSTAHTDVLVPAPGRRPGPAPEVTGTEALLDVLVSEGVRHVFGNPGTTELPLLAGLEPAGIGFVLGLHEAVAVGMADGYARLTGRPAFVNLHSTAGLGNGLGVLTNSAAAGTPLVVTAGQQDYRHIAQEPLLSGRLAELAAPLVKWSHEARSRHELAVMGRRAFQLAAARPTGPVFLSLPVNFLDEAGPGAPARSTVLPAAGGEVTDLADLLLATPAGRLALVYGDEVTGSTAAEEGRRLAELLDAPVYGPSWPGSNPFPTDHPLWRGFLHAGPDGFATSLAGHDRVLVVGGRALTGYVYTPAPLLPARVELLQITADPAALGRQQALRLGVVGDVGTTLAALRAAIGTRRRPPGQPHPATAGPAPDPVAAAPSRLTHDAVARVVADTLPRDAYLVEEALSTRPALWRHLRLPTAGRYLAPANAGLGWAMPAACGAALAAGGAPVLCVVGDGAALYTPQSLWNAAHQHLPVTFLVVNNTRYQVLDTNWHRMRPDDPTPPPLPGLDLVSPAVRFSSLAHAMGIESHTVDTPTALHDVLTRAFEEPGPRLVEALLPDGS</sequence>
<keyword evidence="8" id="KW-0456">Lyase</keyword>
<feature type="compositionally biased region" description="Low complexity" evidence="4">
    <location>
        <begin position="361"/>
        <end position="374"/>
    </location>
</feature>
<dbReference type="STRING" id="452652.KSE_75300"/>
<reference evidence="8 9" key="1">
    <citation type="journal article" date="2010" name="DNA Res.">
        <title>Genome sequence of Kitasatospora setae NBRC 14216T: an evolutionary snapshot of the family Streptomycetaceae.</title>
        <authorList>
            <person name="Ichikawa N."/>
            <person name="Oguchi A."/>
            <person name="Ikeda H."/>
            <person name="Ishikawa J."/>
            <person name="Kitani S."/>
            <person name="Watanabe Y."/>
            <person name="Nakamura S."/>
            <person name="Katano Y."/>
            <person name="Kishi E."/>
            <person name="Sasagawa M."/>
            <person name="Ankai A."/>
            <person name="Fukui S."/>
            <person name="Hashimoto Y."/>
            <person name="Kamata S."/>
            <person name="Otoguro M."/>
            <person name="Tanikawa S."/>
            <person name="Nihira T."/>
            <person name="Horinouchi S."/>
            <person name="Ohnishi Y."/>
            <person name="Hayakawa M."/>
            <person name="Kuzuyama T."/>
            <person name="Arisawa A."/>
            <person name="Nomoto F."/>
            <person name="Miura H."/>
            <person name="Takahashi Y."/>
            <person name="Fujita N."/>
        </authorList>
    </citation>
    <scope>NUCLEOTIDE SEQUENCE [LARGE SCALE GENOMIC DNA]</scope>
    <source>
        <strain evidence="9">ATCC 33774 / DSM 43861 / JCM 3304 / KCC A-0304 / NBRC 14216 / KM-6054</strain>
    </source>
</reference>
<dbReference type="KEGG" id="ksk:KSE_75300"/>
<feature type="region of interest" description="Disordered" evidence="4">
    <location>
        <begin position="349"/>
        <end position="374"/>
    </location>
</feature>
<dbReference type="Proteomes" id="UP000007076">
    <property type="component" value="Chromosome"/>
</dbReference>
<keyword evidence="2 3" id="KW-0786">Thiamine pyrophosphate</keyword>
<dbReference type="InterPro" id="IPR045229">
    <property type="entry name" value="TPP_enz"/>
</dbReference>
<dbReference type="InterPro" id="IPR029061">
    <property type="entry name" value="THDP-binding"/>
</dbReference>
<feature type="domain" description="Thiamine pyrophosphate enzyme TPP-binding" evidence="6">
    <location>
        <begin position="408"/>
        <end position="552"/>
    </location>
</feature>
<dbReference type="InterPro" id="IPR012001">
    <property type="entry name" value="Thiamin_PyroP_enz_TPP-bd_dom"/>
</dbReference>
<evidence type="ECO:0000259" key="6">
    <source>
        <dbReference type="Pfam" id="PF02775"/>
    </source>
</evidence>
<dbReference type="EMBL" id="AP010968">
    <property type="protein sequence ID" value="BAJ33283.1"/>
    <property type="molecule type" value="Genomic_DNA"/>
</dbReference>
<keyword evidence="9" id="KW-1185">Reference proteome</keyword>
<dbReference type="GO" id="GO:0050695">
    <property type="term" value="F:benzoylformate decarboxylase activity"/>
    <property type="evidence" value="ECO:0007669"/>
    <property type="project" value="UniProtKB-EC"/>
</dbReference>
<dbReference type="RefSeq" id="WP_014140574.1">
    <property type="nucleotide sequence ID" value="NC_016109.1"/>
</dbReference>
<dbReference type="Gene3D" id="3.40.50.1220">
    <property type="entry name" value="TPP-binding domain"/>
    <property type="match status" value="1"/>
</dbReference>
<dbReference type="CDD" id="cd02002">
    <property type="entry name" value="TPP_BFDC"/>
    <property type="match status" value="1"/>
</dbReference>
<gene>
    <name evidence="8" type="ordered locus">KSE_75300</name>
</gene>
<dbReference type="Pfam" id="PF00205">
    <property type="entry name" value="TPP_enzyme_M"/>
    <property type="match status" value="1"/>
</dbReference>
<dbReference type="Pfam" id="PF02775">
    <property type="entry name" value="TPP_enzyme_C"/>
    <property type="match status" value="1"/>
</dbReference>
<dbReference type="InterPro" id="IPR029035">
    <property type="entry name" value="DHS-like_NAD/FAD-binding_dom"/>
</dbReference>
<dbReference type="SUPFAM" id="SSF52467">
    <property type="entry name" value="DHS-like NAD/FAD-binding domain"/>
    <property type="match status" value="1"/>
</dbReference>
<evidence type="ECO:0000256" key="4">
    <source>
        <dbReference type="SAM" id="MobiDB-lite"/>
    </source>
</evidence>
<dbReference type="CDD" id="cd07035">
    <property type="entry name" value="TPP_PYR_POX_like"/>
    <property type="match status" value="1"/>
</dbReference>
<evidence type="ECO:0000259" key="7">
    <source>
        <dbReference type="Pfam" id="PF02776"/>
    </source>
</evidence>
<protein>
    <submittedName>
        <fullName evidence="8">Putative benzoylformate decarboxylase</fullName>
        <ecNumber evidence="8">4.1.1.7</ecNumber>
    </submittedName>
</protein>
<feature type="domain" description="Thiamine pyrophosphate enzyme N-terminal TPP-binding" evidence="7">
    <location>
        <begin position="26"/>
        <end position="130"/>
    </location>
</feature>
<dbReference type="Pfam" id="PF02776">
    <property type="entry name" value="TPP_enzyme_N"/>
    <property type="match status" value="1"/>
</dbReference>
<organism evidence="8 9">
    <name type="scientific">Kitasatospora setae (strain ATCC 33774 / DSM 43861 / JCM 3304 / KCC A-0304 / NBRC 14216 / KM-6054)</name>
    <name type="common">Streptomyces setae</name>
    <dbReference type="NCBI Taxonomy" id="452652"/>
    <lineage>
        <taxon>Bacteria</taxon>
        <taxon>Bacillati</taxon>
        <taxon>Actinomycetota</taxon>
        <taxon>Actinomycetes</taxon>
        <taxon>Kitasatosporales</taxon>
        <taxon>Streptomycetaceae</taxon>
        <taxon>Kitasatospora</taxon>
    </lineage>
</organism>
<dbReference type="InterPro" id="IPR012000">
    <property type="entry name" value="Thiamin_PyroP_enz_cen_dom"/>
</dbReference>
<dbReference type="PATRIC" id="fig|452652.3.peg.7576"/>
<evidence type="ECO:0000256" key="1">
    <source>
        <dbReference type="ARBA" id="ARBA00007812"/>
    </source>
</evidence>
<dbReference type="Gene3D" id="3.40.50.970">
    <property type="match status" value="2"/>
</dbReference>
<evidence type="ECO:0000259" key="5">
    <source>
        <dbReference type="Pfam" id="PF00205"/>
    </source>
</evidence>
<name>E4NJY5_KITSK</name>
<accession>E4NJY5</accession>
<dbReference type="AlphaFoldDB" id="E4NJY5"/>
<dbReference type="GO" id="GO:0003984">
    <property type="term" value="F:acetolactate synthase activity"/>
    <property type="evidence" value="ECO:0007669"/>
    <property type="project" value="TreeGrafter"/>
</dbReference>
<dbReference type="GO" id="GO:0030976">
    <property type="term" value="F:thiamine pyrophosphate binding"/>
    <property type="evidence" value="ECO:0007669"/>
    <property type="project" value="InterPro"/>
</dbReference>
<dbReference type="HOGENOM" id="CLU_013748_3_1_11"/>
<dbReference type="PANTHER" id="PTHR18968:SF133">
    <property type="entry name" value="BENZOYLFORMATE DECARBOXYLASE"/>
    <property type="match status" value="1"/>
</dbReference>
<dbReference type="SUPFAM" id="SSF52518">
    <property type="entry name" value="Thiamin diphosphate-binding fold (THDP-binding)"/>
    <property type="match status" value="2"/>
</dbReference>
<dbReference type="EC" id="4.1.1.7" evidence="8"/>
<feature type="domain" description="Thiamine pyrophosphate enzyme central" evidence="5">
    <location>
        <begin position="219"/>
        <end position="345"/>
    </location>
</feature>
<proteinExistence type="inferred from homology"/>
<dbReference type="GO" id="GO:0050660">
    <property type="term" value="F:flavin adenine dinucleotide binding"/>
    <property type="evidence" value="ECO:0007669"/>
    <property type="project" value="TreeGrafter"/>
</dbReference>
<evidence type="ECO:0000313" key="9">
    <source>
        <dbReference type="Proteomes" id="UP000007076"/>
    </source>
</evidence>
<evidence type="ECO:0000256" key="3">
    <source>
        <dbReference type="RuleBase" id="RU362132"/>
    </source>
</evidence>
<dbReference type="GO" id="GO:0000287">
    <property type="term" value="F:magnesium ion binding"/>
    <property type="evidence" value="ECO:0007669"/>
    <property type="project" value="InterPro"/>
</dbReference>
<dbReference type="PANTHER" id="PTHR18968">
    <property type="entry name" value="THIAMINE PYROPHOSPHATE ENZYMES"/>
    <property type="match status" value="1"/>
</dbReference>
<dbReference type="InterPro" id="IPR011766">
    <property type="entry name" value="TPP_enzyme_TPP-bd"/>
</dbReference>
<evidence type="ECO:0000313" key="8">
    <source>
        <dbReference type="EMBL" id="BAJ33283.1"/>
    </source>
</evidence>